<proteinExistence type="predicted"/>
<name>A0AAJ0HNB8_9PEZI</name>
<comment type="caution">
    <text evidence="2">The sequence shown here is derived from an EMBL/GenBank/DDBJ whole genome shotgun (WGS) entry which is preliminary data.</text>
</comment>
<keyword evidence="3" id="KW-1185">Reference proteome</keyword>
<sequence length="205" mass="21815">MYLDPSKKCGSGAELGVIPTQSLEASLGLIIADGLSRVALGANYSITPGGQGGGEYHTIIFNSSNNYIWNYGREELSAMPQWTNITFSYKRYGYGYGFGTSTTATAISVLCLHALAALGAIATLLLWGRAASSGWDDFGSMFVLAFKSNPPALGELDNTGVGIRKIKTWKKKAMVRADGPGGNVQLVLKDETLGCTKLRVGEKYG</sequence>
<reference evidence="2" key="1">
    <citation type="journal article" date="2023" name="Mol. Phylogenet. Evol.">
        <title>Genome-scale phylogeny and comparative genomics of the fungal order Sordariales.</title>
        <authorList>
            <person name="Hensen N."/>
            <person name="Bonometti L."/>
            <person name="Westerberg I."/>
            <person name="Brannstrom I.O."/>
            <person name="Guillou S."/>
            <person name="Cros-Aarteil S."/>
            <person name="Calhoun S."/>
            <person name="Haridas S."/>
            <person name="Kuo A."/>
            <person name="Mondo S."/>
            <person name="Pangilinan J."/>
            <person name="Riley R."/>
            <person name="LaButti K."/>
            <person name="Andreopoulos B."/>
            <person name="Lipzen A."/>
            <person name="Chen C."/>
            <person name="Yan M."/>
            <person name="Daum C."/>
            <person name="Ng V."/>
            <person name="Clum A."/>
            <person name="Steindorff A."/>
            <person name="Ohm R.A."/>
            <person name="Martin F."/>
            <person name="Silar P."/>
            <person name="Natvig D.O."/>
            <person name="Lalanne C."/>
            <person name="Gautier V."/>
            <person name="Ament-Velasquez S.L."/>
            <person name="Kruys A."/>
            <person name="Hutchinson M.I."/>
            <person name="Powell A.J."/>
            <person name="Barry K."/>
            <person name="Miller A.N."/>
            <person name="Grigoriev I.V."/>
            <person name="Debuchy R."/>
            <person name="Gladieux P."/>
            <person name="Hiltunen Thoren M."/>
            <person name="Johannesson H."/>
        </authorList>
    </citation>
    <scope>NUCLEOTIDE SEQUENCE</scope>
    <source>
        <strain evidence="2">CBS 955.72</strain>
    </source>
</reference>
<keyword evidence="1" id="KW-0812">Transmembrane</keyword>
<dbReference type="AlphaFoldDB" id="A0AAJ0HNB8"/>
<dbReference type="EMBL" id="JAUIQD010000003">
    <property type="protein sequence ID" value="KAK3357773.1"/>
    <property type="molecule type" value="Genomic_DNA"/>
</dbReference>
<evidence type="ECO:0000313" key="2">
    <source>
        <dbReference type="EMBL" id="KAK3357773.1"/>
    </source>
</evidence>
<protein>
    <submittedName>
        <fullName evidence="2">Uncharacterized protein</fullName>
    </submittedName>
</protein>
<feature type="transmembrane region" description="Helical" evidence="1">
    <location>
        <begin position="104"/>
        <end position="127"/>
    </location>
</feature>
<accession>A0AAJ0HNB8</accession>
<keyword evidence="1" id="KW-0472">Membrane</keyword>
<reference evidence="2" key="2">
    <citation type="submission" date="2023-06" db="EMBL/GenBank/DDBJ databases">
        <authorList>
            <consortium name="Lawrence Berkeley National Laboratory"/>
            <person name="Haridas S."/>
            <person name="Hensen N."/>
            <person name="Bonometti L."/>
            <person name="Westerberg I."/>
            <person name="Brannstrom I.O."/>
            <person name="Guillou S."/>
            <person name="Cros-Aarteil S."/>
            <person name="Calhoun S."/>
            <person name="Kuo A."/>
            <person name="Mondo S."/>
            <person name="Pangilinan J."/>
            <person name="Riley R."/>
            <person name="Labutti K."/>
            <person name="Andreopoulos B."/>
            <person name="Lipzen A."/>
            <person name="Chen C."/>
            <person name="Yanf M."/>
            <person name="Daum C."/>
            <person name="Ng V."/>
            <person name="Clum A."/>
            <person name="Steindorff A."/>
            <person name="Ohm R."/>
            <person name="Martin F."/>
            <person name="Silar P."/>
            <person name="Natvig D."/>
            <person name="Lalanne C."/>
            <person name="Gautier V."/>
            <person name="Ament-Velasquez S.L."/>
            <person name="Kruys A."/>
            <person name="Hutchinson M.I."/>
            <person name="Powell A.J."/>
            <person name="Barry K."/>
            <person name="Miller A.N."/>
            <person name="Grigoriev I.V."/>
            <person name="Debuchy R."/>
            <person name="Gladieux P."/>
            <person name="Thoren M.H."/>
            <person name="Johannesson H."/>
        </authorList>
    </citation>
    <scope>NUCLEOTIDE SEQUENCE</scope>
    <source>
        <strain evidence="2">CBS 955.72</strain>
    </source>
</reference>
<organism evidence="2 3">
    <name type="scientific">Lasiosphaeria hispida</name>
    <dbReference type="NCBI Taxonomy" id="260671"/>
    <lineage>
        <taxon>Eukaryota</taxon>
        <taxon>Fungi</taxon>
        <taxon>Dikarya</taxon>
        <taxon>Ascomycota</taxon>
        <taxon>Pezizomycotina</taxon>
        <taxon>Sordariomycetes</taxon>
        <taxon>Sordariomycetidae</taxon>
        <taxon>Sordariales</taxon>
        <taxon>Lasiosphaeriaceae</taxon>
        <taxon>Lasiosphaeria</taxon>
    </lineage>
</organism>
<dbReference type="Proteomes" id="UP001275084">
    <property type="component" value="Unassembled WGS sequence"/>
</dbReference>
<evidence type="ECO:0000256" key="1">
    <source>
        <dbReference type="SAM" id="Phobius"/>
    </source>
</evidence>
<keyword evidence="1" id="KW-1133">Transmembrane helix</keyword>
<gene>
    <name evidence="2" type="ORF">B0T25DRAFT_540125</name>
</gene>
<evidence type="ECO:0000313" key="3">
    <source>
        <dbReference type="Proteomes" id="UP001275084"/>
    </source>
</evidence>